<dbReference type="PANTHER" id="PTHR46169">
    <property type="entry name" value="DNA REPLICATION-RELATED ELEMENT FACTOR, ISOFORM A"/>
    <property type="match status" value="1"/>
</dbReference>
<feature type="domain" description="HAT C-terminal dimerisation" evidence="2">
    <location>
        <begin position="861"/>
        <end position="919"/>
    </location>
</feature>
<feature type="compositionally biased region" description="Polar residues" evidence="1">
    <location>
        <begin position="453"/>
        <end position="462"/>
    </location>
</feature>
<reference evidence="3" key="1">
    <citation type="submission" date="2021-02" db="EMBL/GenBank/DDBJ databases">
        <authorList>
            <person name="Nowell W R."/>
        </authorList>
    </citation>
    <scope>NUCLEOTIDE SEQUENCE</scope>
</reference>
<sequence>MAPKTNRNKRQRDRKAEKERLYGELFAPYEPSHPYSLHFVHNATTCDELKMFIDNAQTTTNFVFDTESDYLTNFPSIIQVMFMKQIQENSLVLIIETAHLPVESSYEFLQLKQLFYLIFRRQSHIYTWGALIDELTPFLQFNLFHLPVSSYIHNTQQVFKLWFNDWLAFQSTLNDNDDQDNDDTLIINAPAFDPIIFLHPLAINNIKRSRNESWSIQDATAYILNQYLPKKCTLRQWSIGLDDRILNRTRTFSSTYRKKMISYAANDCTSLAAIITFMYQSHIPSALQCVQYPLDIGEYSFDQEQNGSSLSFQVHLEDITTSDDEDMDYPMAVHDINERHSMEISNAEPHHQQLHDDNVLTIINDSNLLNDNINIKQKIRQRRTVQAQKRRNQKTSIRHRKNRYIYEIIRPVNMSIKLVKNKLKEFGINYLNVNIVRSQLYIGLKSHQDQIEFKSSSNTTHTKQSDSDDDDDDEAISVADNEEVHEDVSDDGYDSDISDQNDISKDDSTSYILSDENASDISDDDEVEDDDEDLLPLNGSKQRQNNEETIIGITANPSDLSSIVYNLLQHVRRLIKFIRKSSVLDRYIRNQIRLKNIEIIRSAHEQSLKPVKLNNAVLDFRIRWNTTYIMISRFIALSSIITDITVLPSIEIGLKKSQYEKLQQLSFSRLDWSILAALKNVSFPFYRATILLSGSKYPTLSIAYLVSTGLKNFLTKSKDDQPLEDALKKLLLAKFSYYFEQEISWEQKRATFIAAFFDPTSYRYLTDEDISEAERILSAEFDATQLFDRLQIDTSVTKTMSMSTSTPLGHQRTQNSTTPQEKSTLDEFFRMCEMPSAPNVTTNSIKKQLSFKEELCHYMSTVGSSSKFSDYWCQLEMLLPRLSQFVKKYNCIPATSVPSESAFSIAGYLQRKARSSLSSTALGYSMILSE</sequence>
<feature type="compositionally biased region" description="Acidic residues" evidence="1">
    <location>
        <begin position="517"/>
        <end position="534"/>
    </location>
</feature>
<dbReference type="InterPro" id="IPR008906">
    <property type="entry name" value="HATC_C_dom"/>
</dbReference>
<evidence type="ECO:0000313" key="4">
    <source>
        <dbReference type="EMBL" id="CAF4099566.1"/>
    </source>
</evidence>
<evidence type="ECO:0000256" key="1">
    <source>
        <dbReference type="SAM" id="MobiDB-lite"/>
    </source>
</evidence>
<evidence type="ECO:0000259" key="2">
    <source>
        <dbReference type="Pfam" id="PF05699"/>
    </source>
</evidence>
<feature type="compositionally biased region" description="Polar residues" evidence="1">
    <location>
        <begin position="807"/>
        <end position="820"/>
    </location>
</feature>
<feature type="region of interest" description="Disordered" evidence="1">
    <location>
        <begin position="801"/>
        <end position="820"/>
    </location>
</feature>
<evidence type="ECO:0000313" key="5">
    <source>
        <dbReference type="Proteomes" id="UP000663856"/>
    </source>
</evidence>
<dbReference type="InterPro" id="IPR052717">
    <property type="entry name" value="Vacuolar_transposase_reg"/>
</dbReference>
<dbReference type="PANTHER" id="PTHR46169:SF29">
    <property type="entry name" value="DNA REPLICATION-RELATED ELEMENT FACTOR, ISOFORM A"/>
    <property type="match status" value="1"/>
</dbReference>
<dbReference type="Proteomes" id="UP000663866">
    <property type="component" value="Unassembled WGS sequence"/>
</dbReference>
<dbReference type="AlphaFoldDB" id="A0A816S015"/>
<feature type="region of interest" description="Disordered" evidence="1">
    <location>
        <begin position="453"/>
        <end position="542"/>
    </location>
</feature>
<protein>
    <recommendedName>
        <fullName evidence="2">HAT C-terminal dimerisation domain-containing protein</fullName>
    </recommendedName>
</protein>
<organism evidence="3 5">
    <name type="scientific">Rotaria magnacalcarata</name>
    <dbReference type="NCBI Taxonomy" id="392030"/>
    <lineage>
        <taxon>Eukaryota</taxon>
        <taxon>Metazoa</taxon>
        <taxon>Spiralia</taxon>
        <taxon>Gnathifera</taxon>
        <taxon>Rotifera</taxon>
        <taxon>Eurotatoria</taxon>
        <taxon>Bdelloidea</taxon>
        <taxon>Philodinida</taxon>
        <taxon>Philodinidae</taxon>
        <taxon>Rotaria</taxon>
    </lineage>
</organism>
<dbReference type="Pfam" id="PF05699">
    <property type="entry name" value="Dimer_Tnp_hAT"/>
    <property type="match status" value="1"/>
</dbReference>
<keyword evidence="6" id="KW-1185">Reference proteome</keyword>
<name>A0A816S015_9BILA</name>
<feature type="compositionally biased region" description="Acidic residues" evidence="1">
    <location>
        <begin position="467"/>
        <end position="499"/>
    </location>
</feature>
<evidence type="ECO:0000313" key="6">
    <source>
        <dbReference type="Proteomes" id="UP000663866"/>
    </source>
</evidence>
<comment type="caution">
    <text evidence="3">The sequence shown here is derived from an EMBL/GenBank/DDBJ whole genome shotgun (WGS) entry which is preliminary data.</text>
</comment>
<accession>A0A816S015</accession>
<evidence type="ECO:0000313" key="3">
    <source>
        <dbReference type="EMBL" id="CAF2079122.1"/>
    </source>
</evidence>
<dbReference type="GO" id="GO:0046983">
    <property type="term" value="F:protein dimerization activity"/>
    <property type="evidence" value="ECO:0007669"/>
    <property type="project" value="InterPro"/>
</dbReference>
<dbReference type="SUPFAM" id="SSF53098">
    <property type="entry name" value="Ribonuclease H-like"/>
    <property type="match status" value="1"/>
</dbReference>
<dbReference type="InterPro" id="IPR012337">
    <property type="entry name" value="RNaseH-like_sf"/>
</dbReference>
<dbReference type="GO" id="GO:0006357">
    <property type="term" value="P:regulation of transcription by RNA polymerase II"/>
    <property type="evidence" value="ECO:0007669"/>
    <property type="project" value="TreeGrafter"/>
</dbReference>
<dbReference type="GO" id="GO:0005634">
    <property type="term" value="C:nucleus"/>
    <property type="evidence" value="ECO:0007669"/>
    <property type="project" value="TreeGrafter"/>
</dbReference>
<dbReference type="EMBL" id="CAJOBG010004193">
    <property type="protein sequence ID" value="CAF4099566.1"/>
    <property type="molecule type" value="Genomic_DNA"/>
</dbReference>
<dbReference type="EMBL" id="CAJNRF010006194">
    <property type="protein sequence ID" value="CAF2079122.1"/>
    <property type="molecule type" value="Genomic_DNA"/>
</dbReference>
<gene>
    <name evidence="4" type="ORF">OVN521_LOCUS20819</name>
    <name evidence="3" type="ORF">WKI299_LOCUS15742</name>
</gene>
<proteinExistence type="predicted"/>
<dbReference type="Proteomes" id="UP000663856">
    <property type="component" value="Unassembled WGS sequence"/>
</dbReference>